<comment type="caution">
    <text evidence="2">The sequence shown here is derived from an EMBL/GenBank/DDBJ whole genome shotgun (WGS) entry which is preliminary data.</text>
</comment>
<sequence>MNPDYALSPPSRVSFATHDRDVDVAWKAEVLERVRLSRWNTYVGLDGRQAARDFAERLRLDPGGDRRGSLHRGAEAALKCLIEHRAPERLWVPAHGYPGFARVASSCRIPLLTYADLGDLAGSRRGDLVVITTPSSPIATADAGDLLRALAGRGAQAVVDATFSLLDPDGVAGLAPLLRLTDAPVIVSASKSLGLAGIRLGVLLDGGPGPHVMPNPMELDVFQCAVWDAFIDGDNLRRRAHDVGTRQRKLHHRLRRALERLEAEVMYTSNSFAITVRRSSVPEPALGDHGWKEYPLLNALRLDASDRVAASIEAWTGAPS</sequence>
<keyword evidence="3" id="KW-1185">Reference proteome</keyword>
<evidence type="ECO:0000313" key="2">
    <source>
        <dbReference type="EMBL" id="MDR6168044.1"/>
    </source>
</evidence>
<dbReference type="InterPro" id="IPR015424">
    <property type="entry name" value="PyrdxlP-dep_Trfase"/>
</dbReference>
<dbReference type="InterPro" id="IPR015421">
    <property type="entry name" value="PyrdxlP-dep_Trfase_major"/>
</dbReference>
<feature type="domain" description="Aminotransferase class I/classII large" evidence="1">
    <location>
        <begin position="78"/>
        <end position="203"/>
    </location>
</feature>
<dbReference type="Gene3D" id="3.40.640.10">
    <property type="entry name" value="Type I PLP-dependent aspartate aminotransferase-like (Major domain)"/>
    <property type="match status" value="1"/>
</dbReference>
<gene>
    <name evidence="2" type="ORF">QE367_002248</name>
</gene>
<dbReference type="RefSeq" id="WP_309666816.1">
    <property type="nucleotide sequence ID" value="NZ_JAVIZA010000001.1"/>
</dbReference>
<name>A0ABU1I2C5_9MICO</name>
<reference evidence="2 3" key="1">
    <citation type="submission" date="2023-08" db="EMBL/GenBank/DDBJ databases">
        <title>Functional and genomic diversity of the sorghum phyllosphere microbiome.</title>
        <authorList>
            <person name="Shade A."/>
        </authorList>
    </citation>
    <scope>NUCLEOTIDE SEQUENCE [LARGE SCALE GENOMIC DNA]</scope>
    <source>
        <strain evidence="2 3">SORGH_AS_0919</strain>
    </source>
</reference>
<evidence type="ECO:0000259" key="1">
    <source>
        <dbReference type="Pfam" id="PF00155"/>
    </source>
</evidence>
<dbReference type="SUPFAM" id="SSF53383">
    <property type="entry name" value="PLP-dependent transferases"/>
    <property type="match status" value="1"/>
</dbReference>
<protein>
    <submittedName>
        <fullName evidence="2">Histidinol-phosphate/aromatic aminotransferase/cobyric acid decarboxylase-like protein</fullName>
    </submittedName>
</protein>
<organism evidence="2 3">
    <name type="scientific">Microbacterium paludicola</name>
    <dbReference type="NCBI Taxonomy" id="300019"/>
    <lineage>
        <taxon>Bacteria</taxon>
        <taxon>Bacillati</taxon>
        <taxon>Actinomycetota</taxon>
        <taxon>Actinomycetes</taxon>
        <taxon>Micrococcales</taxon>
        <taxon>Microbacteriaceae</taxon>
        <taxon>Microbacterium</taxon>
    </lineage>
</organism>
<dbReference type="Pfam" id="PF00155">
    <property type="entry name" value="Aminotran_1_2"/>
    <property type="match status" value="1"/>
</dbReference>
<dbReference type="EMBL" id="JAVIZA010000001">
    <property type="protein sequence ID" value="MDR6168044.1"/>
    <property type="molecule type" value="Genomic_DNA"/>
</dbReference>
<evidence type="ECO:0000313" key="3">
    <source>
        <dbReference type="Proteomes" id="UP001260188"/>
    </source>
</evidence>
<proteinExistence type="predicted"/>
<dbReference type="InterPro" id="IPR004839">
    <property type="entry name" value="Aminotransferase_I/II_large"/>
</dbReference>
<accession>A0ABU1I2C5</accession>
<dbReference type="Proteomes" id="UP001260188">
    <property type="component" value="Unassembled WGS sequence"/>
</dbReference>